<organism evidence="3 4">
    <name type="scientific">Desulfitobacterium chlororespirans DSM 11544</name>
    <dbReference type="NCBI Taxonomy" id="1121395"/>
    <lineage>
        <taxon>Bacteria</taxon>
        <taxon>Bacillati</taxon>
        <taxon>Bacillota</taxon>
        <taxon>Clostridia</taxon>
        <taxon>Eubacteriales</taxon>
        <taxon>Desulfitobacteriaceae</taxon>
        <taxon>Desulfitobacterium</taxon>
    </lineage>
</organism>
<name>A0A1M7TP73_9FIRM</name>
<feature type="domain" description="Transposase DDE" evidence="2">
    <location>
        <begin position="155"/>
        <end position="243"/>
    </location>
</feature>
<dbReference type="PANTHER" id="PTHR33408">
    <property type="entry name" value="TRANSPOSASE"/>
    <property type="match status" value="1"/>
</dbReference>
<evidence type="ECO:0000313" key="3">
    <source>
        <dbReference type="EMBL" id="SHN72476.1"/>
    </source>
</evidence>
<evidence type="ECO:0000313" key="4">
    <source>
        <dbReference type="Proteomes" id="UP000184010"/>
    </source>
</evidence>
<dbReference type="EMBL" id="FRDN01000007">
    <property type="protein sequence ID" value="SHN72476.1"/>
    <property type="molecule type" value="Genomic_DNA"/>
</dbReference>
<dbReference type="RefSeq" id="WP_072772737.1">
    <property type="nucleotide sequence ID" value="NZ_FRDN01000007.1"/>
</dbReference>
<protein>
    <submittedName>
        <fullName evidence="3">Transposase DDE domain-containing protein</fullName>
    </submittedName>
</protein>
<feature type="compositionally biased region" description="Polar residues" evidence="1">
    <location>
        <begin position="32"/>
        <end position="42"/>
    </location>
</feature>
<reference evidence="4" key="1">
    <citation type="submission" date="2016-12" db="EMBL/GenBank/DDBJ databases">
        <authorList>
            <person name="Varghese N."/>
            <person name="Submissions S."/>
        </authorList>
    </citation>
    <scope>NUCLEOTIDE SEQUENCE [LARGE SCALE GENOMIC DNA]</scope>
    <source>
        <strain evidence="4">DSM 11544</strain>
    </source>
</reference>
<dbReference type="Proteomes" id="UP000184010">
    <property type="component" value="Unassembled WGS sequence"/>
</dbReference>
<accession>A0A1M7TP73</accession>
<dbReference type="AlphaFoldDB" id="A0A1M7TP73"/>
<gene>
    <name evidence="3" type="ORF">SAMN02745215_02311</name>
</gene>
<dbReference type="PANTHER" id="PTHR33408:SF2">
    <property type="entry name" value="TRANSPOSASE DDE DOMAIN-CONTAINING PROTEIN"/>
    <property type="match status" value="1"/>
</dbReference>
<keyword evidence="4" id="KW-1185">Reference proteome</keyword>
<sequence length="257" mass="30041">MEEEIERDRTEHGKKPLKKKGSDDDSNPPTPETKTVLQSQVDPESGLFHKAEHKKCFAYVANTACDQHNFVVDFVVGAGNLHDSVLFDDLYKKLLLKVPEVEVIAMDSAYKTPWIMKQIIDSERIPAVPYKRPMTKKGFFKKRDYVYDDYYDCILCPENQLLKYSTTNREGYREYKSNPEVCWSCAKCNECTASQGCQKVVTRHVWEEYIEKAEDYRHTPEYRAIYAQRKETIERVFCRCQRKAWNAIHPVAWTGKS</sequence>
<dbReference type="Pfam" id="PF13751">
    <property type="entry name" value="DDE_Tnp_1_6"/>
    <property type="match status" value="1"/>
</dbReference>
<feature type="region of interest" description="Disordered" evidence="1">
    <location>
        <begin position="1"/>
        <end position="42"/>
    </location>
</feature>
<dbReference type="InterPro" id="IPR025668">
    <property type="entry name" value="Tnp_DDE_dom"/>
</dbReference>
<evidence type="ECO:0000259" key="2">
    <source>
        <dbReference type="Pfam" id="PF13751"/>
    </source>
</evidence>
<evidence type="ECO:0000256" key="1">
    <source>
        <dbReference type="SAM" id="MobiDB-lite"/>
    </source>
</evidence>
<feature type="compositionally biased region" description="Basic and acidic residues" evidence="1">
    <location>
        <begin position="1"/>
        <end position="14"/>
    </location>
</feature>
<proteinExistence type="predicted"/>